<feature type="region of interest" description="Disordered" evidence="1">
    <location>
        <begin position="17"/>
        <end position="40"/>
    </location>
</feature>
<evidence type="ECO:0000313" key="2">
    <source>
        <dbReference type="EMBL" id="KAF8690659.1"/>
    </source>
</evidence>
<dbReference type="Proteomes" id="UP000636709">
    <property type="component" value="Unassembled WGS sequence"/>
</dbReference>
<dbReference type="EMBL" id="JACEFO010001972">
    <property type="protein sequence ID" value="KAF8690659.1"/>
    <property type="molecule type" value="Genomic_DNA"/>
</dbReference>
<evidence type="ECO:0000313" key="3">
    <source>
        <dbReference type="Proteomes" id="UP000636709"/>
    </source>
</evidence>
<name>A0A835B7V8_9POAL</name>
<evidence type="ECO:0000256" key="1">
    <source>
        <dbReference type="SAM" id="MobiDB-lite"/>
    </source>
</evidence>
<sequence>MRPVTLVAFPFFSAPRAGSRKQQLQGSRPPRLGVSKDSHKIDKKLVRRLNGPVAPAGVAAPVCMMDLEAGPRHRHPPRRGLRPSRRPLFGGPRRRPPPPPTESSRRRCCRQFRAPGNGGSHWRRCRCSNPSCGGLPWLAELIPCFLPAAAAAADTRIIKEELGRPWDPFALTPNITMPATLEFLTAGNVVVPDLKPGHGGEAPAGPAGGEAEPTSCDMLQGLDLDCSSIRLLLQHLLHVRNTISSSDGVPPCDAWFTDVKSLCSDAQESLEDFHYKMILAVLGVPRQLSPSPKKLDILSIIGIFNILRNGSRGGLSGAPPDTDSEMLSLTSAIRCILLCRGVLGIMSIVGPKSTILTPELSVSAFDDLTKIAEVAGSFPFLLPCSKESSSVTL</sequence>
<keyword evidence="3" id="KW-1185">Reference proteome</keyword>
<organism evidence="2 3">
    <name type="scientific">Digitaria exilis</name>
    <dbReference type="NCBI Taxonomy" id="1010633"/>
    <lineage>
        <taxon>Eukaryota</taxon>
        <taxon>Viridiplantae</taxon>
        <taxon>Streptophyta</taxon>
        <taxon>Embryophyta</taxon>
        <taxon>Tracheophyta</taxon>
        <taxon>Spermatophyta</taxon>
        <taxon>Magnoliopsida</taxon>
        <taxon>Liliopsida</taxon>
        <taxon>Poales</taxon>
        <taxon>Poaceae</taxon>
        <taxon>PACMAD clade</taxon>
        <taxon>Panicoideae</taxon>
        <taxon>Panicodae</taxon>
        <taxon>Paniceae</taxon>
        <taxon>Anthephorinae</taxon>
        <taxon>Digitaria</taxon>
    </lineage>
</organism>
<protein>
    <submittedName>
        <fullName evidence="2">Uncharacterized protein</fullName>
    </submittedName>
</protein>
<proteinExistence type="predicted"/>
<accession>A0A835B7V8</accession>
<reference evidence="2" key="1">
    <citation type="submission" date="2020-07" db="EMBL/GenBank/DDBJ databases">
        <title>Genome sequence and genetic diversity analysis of an under-domesticated orphan crop, white fonio (Digitaria exilis).</title>
        <authorList>
            <person name="Bennetzen J.L."/>
            <person name="Chen S."/>
            <person name="Ma X."/>
            <person name="Wang X."/>
            <person name="Yssel A.E.J."/>
            <person name="Chaluvadi S.R."/>
            <person name="Johnson M."/>
            <person name="Gangashetty P."/>
            <person name="Hamidou F."/>
            <person name="Sanogo M.D."/>
            <person name="Zwaenepoel A."/>
            <person name="Wallace J."/>
            <person name="Van De Peer Y."/>
            <person name="Van Deynze A."/>
        </authorList>
    </citation>
    <scope>NUCLEOTIDE SEQUENCE</scope>
    <source>
        <tissue evidence="2">Leaves</tissue>
    </source>
</reference>
<dbReference type="AlphaFoldDB" id="A0A835B7V8"/>
<gene>
    <name evidence="2" type="ORF">HU200_041032</name>
</gene>
<feature type="region of interest" description="Disordered" evidence="1">
    <location>
        <begin position="69"/>
        <end position="107"/>
    </location>
</feature>
<comment type="caution">
    <text evidence="2">The sequence shown here is derived from an EMBL/GenBank/DDBJ whole genome shotgun (WGS) entry which is preliminary data.</text>
</comment>
<feature type="compositionally biased region" description="Basic residues" evidence="1">
    <location>
        <begin position="72"/>
        <end position="85"/>
    </location>
</feature>